<dbReference type="InterPro" id="IPR029044">
    <property type="entry name" value="Nucleotide-diphossugar_trans"/>
</dbReference>
<name>A0A7D4Q4Q2_9SPHI</name>
<reference evidence="3 4" key="1">
    <citation type="submission" date="2020-05" db="EMBL/GenBank/DDBJ databases">
        <title>Mucilaginibacter mali sp. nov.</title>
        <authorList>
            <person name="Kim H.S."/>
            <person name="Lee K.C."/>
            <person name="Suh M.K."/>
            <person name="Kim J.-S."/>
            <person name="Han K.-I."/>
            <person name="Eom M.K."/>
            <person name="Shin Y.K."/>
            <person name="Lee J.-S."/>
        </authorList>
    </citation>
    <scope>NUCLEOTIDE SEQUENCE [LARGE SCALE GENOMIC DNA]</scope>
    <source>
        <strain evidence="3 4">G2-14</strain>
    </source>
</reference>
<dbReference type="CDD" id="cd00761">
    <property type="entry name" value="Glyco_tranf_GTA_type"/>
    <property type="match status" value="1"/>
</dbReference>
<sequence length="339" mass="38491">MSDPKLRRVHKPYHNKVSILIPARNEAHNILNLLRSIHAQDYHNYEVIILDDNSTDDTLALCEDFAAKHPKCSVIKGKPLPPGWLGKNYACYQLAKKAQGEYLLFLDADEQVADGLINSALHRMHLRDLGMLSLFSNQEMHSLGEHLVVPLMHYILLNLLPLQLVYLVRNRAIAAASGQFMLFEAVAYHRHQWHQQVKQKVVEDVEIMRLVKEEGLRAETLLANRLISCRAYTGYEDALNGFSRDVLAAFNYNVLSLLVYLMILLGGPLIILTTLNTGLIALMCGLIILSRIMISLSAGQSAWKNVLLHPLQMFSLMLISFLSIQRYLTKTTVWKGRRV</sequence>
<keyword evidence="1" id="KW-0472">Membrane</keyword>
<dbReference type="EMBL" id="CP054139">
    <property type="protein sequence ID" value="QKJ33246.1"/>
    <property type="molecule type" value="Genomic_DNA"/>
</dbReference>
<feature type="transmembrane region" description="Helical" evidence="1">
    <location>
        <begin position="311"/>
        <end position="328"/>
    </location>
</feature>
<gene>
    <name evidence="3" type="ORF">HQ865_22195</name>
</gene>
<keyword evidence="4" id="KW-1185">Reference proteome</keyword>
<dbReference type="Pfam" id="PF00535">
    <property type="entry name" value="Glycos_transf_2"/>
    <property type="match status" value="1"/>
</dbReference>
<dbReference type="PANTHER" id="PTHR43646:SF3">
    <property type="entry name" value="SLR1566 PROTEIN"/>
    <property type="match status" value="1"/>
</dbReference>
<keyword evidence="3" id="KW-0808">Transferase</keyword>
<dbReference type="GO" id="GO:0016740">
    <property type="term" value="F:transferase activity"/>
    <property type="evidence" value="ECO:0007669"/>
    <property type="project" value="UniProtKB-KW"/>
</dbReference>
<protein>
    <submittedName>
        <fullName evidence="3">Glycosyltransferase</fullName>
    </submittedName>
</protein>
<dbReference type="InterPro" id="IPR001173">
    <property type="entry name" value="Glyco_trans_2-like"/>
</dbReference>
<feature type="transmembrane region" description="Helical" evidence="1">
    <location>
        <begin position="279"/>
        <end position="299"/>
    </location>
</feature>
<dbReference type="SUPFAM" id="SSF53448">
    <property type="entry name" value="Nucleotide-diphospho-sugar transferases"/>
    <property type="match status" value="1"/>
</dbReference>
<evidence type="ECO:0000256" key="1">
    <source>
        <dbReference type="SAM" id="Phobius"/>
    </source>
</evidence>
<proteinExistence type="predicted"/>
<keyword evidence="1" id="KW-1133">Transmembrane helix</keyword>
<feature type="transmembrane region" description="Helical" evidence="1">
    <location>
        <begin position="147"/>
        <end position="168"/>
    </location>
</feature>
<evidence type="ECO:0000313" key="4">
    <source>
        <dbReference type="Proteomes" id="UP000505355"/>
    </source>
</evidence>
<dbReference type="Gene3D" id="3.90.550.10">
    <property type="entry name" value="Spore Coat Polysaccharide Biosynthesis Protein SpsA, Chain A"/>
    <property type="match status" value="1"/>
</dbReference>
<keyword evidence="1" id="KW-0812">Transmembrane</keyword>
<organism evidence="3 4">
    <name type="scientific">Mucilaginibacter mali</name>
    <dbReference type="NCBI Taxonomy" id="2740462"/>
    <lineage>
        <taxon>Bacteria</taxon>
        <taxon>Pseudomonadati</taxon>
        <taxon>Bacteroidota</taxon>
        <taxon>Sphingobacteriia</taxon>
        <taxon>Sphingobacteriales</taxon>
        <taxon>Sphingobacteriaceae</taxon>
        <taxon>Mucilaginibacter</taxon>
    </lineage>
</organism>
<accession>A0A7D4Q4Q2</accession>
<dbReference type="Proteomes" id="UP000505355">
    <property type="component" value="Chromosome"/>
</dbReference>
<dbReference type="PANTHER" id="PTHR43646">
    <property type="entry name" value="GLYCOSYLTRANSFERASE"/>
    <property type="match status" value="1"/>
</dbReference>
<dbReference type="KEGG" id="mmab:HQ865_22195"/>
<feature type="domain" description="Glycosyltransferase 2-like" evidence="2">
    <location>
        <begin position="18"/>
        <end position="124"/>
    </location>
</feature>
<dbReference type="AlphaFoldDB" id="A0A7D4Q4Q2"/>
<feature type="transmembrane region" description="Helical" evidence="1">
    <location>
        <begin position="250"/>
        <end position="272"/>
    </location>
</feature>
<evidence type="ECO:0000259" key="2">
    <source>
        <dbReference type="Pfam" id="PF00535"/>
    </source>
</evidence>
<evidence type="ECO:0000313" key="3">
    <source>
        <dbReference type="EMBL" id="QKJ33246.1"/>
    </source>
</evidence>